<dbReference type="InterPro" id="IPR041657">
    <property type="entry name" value="HTH_17"/>
</dbReference>
<evidence type="ECO:0000259" key="1">
    <source>
        <dbReference type="Pfam" id="PF12728"/>
    </source>
</evidence>
<dbReference type="InterPro" id="IPR009061">
    <property type="entry name" value="DNA-bd_dom_put_sf"/>
</dbReference>
<accession>A0A6J5LV46</accession>
<evidence type="ECO:0000313" key="2">
    <source>
        <dbReference type="EMBL" id="CAB4136963.1"/>
    </source>
</evidence>
<organism evidence="2">
    <name type="scientific">uncultured Caudovirales phage</name>
    <dbReference type="NCBI Taxonomy" id="2100421"/>
    <lineage>
        <taxon>Viruses</taxon>
        <taxon>Duplodnaviria</taxon>
        <taxon>Heunggongvirae</taxon>
        <taxon>Uroviricota</taxon>
        <taxon>Caudoviricetes</taxon>
        <taxon>Peduoviridae</taxon>
        <taxon>Maltschvirus</taxon>
        <taxon>Maltschvirus maltsch</taxon>
    </lineage>
</organism>
<reference evidence="2" key="1">
    <citation type="submission" date="2020-04" db="EMBL/GenBank/DDBJ databases">
        <authorList>
            <person name="Chiriac C."/>
            <person name="Salcher M."/>
            <person name="Ghai R."/>
            <person name="Kavagutti S V."/>
        </authorList>
    </citation>
    <scope>NUCLEOTIDE SEQUENCE</scope>
</reference>
<feature type="non-terminal residue" evidence="2">
    <location>
        <position position="47"/>
    </location>
</feature>
<dbReference type="Pfam" id="PF12728">
    <property type="entry name" value="HTH_17"/>
    <property type="match status" value="1"/>
</dbReference>
<name>A0A6J5LV46_9CAUD</name>
<dbReference type="EMBL" id="LR796326">
    <property type="protein sequence ID" value="CAB4136963.1"/>
    <property type="molecule type" value="Genomic_DNA"/>
</dbReference>
<feature type="domain" description="Helix-turn-helix" evidence="1">
    <location>
        <begin position="1"/>
        <end position="47"/>
    </location>
</feature>
<sequence>MTAPEVARRLGKSLATVKRYARAGKLPVILKVPGATGAYLFDRAAIE</sequence>
<dbReference type="Gene3D" id="1.10.1660.10">
    <property type="match status" value="1"/>
</dbReference>
<protein>
    <submittedName>
        <fullName evidence="2">Helix-turn-helix domain containing protein</fullName>
    </submittedName>
</protein>
<dbReference type="SUPFAM" id="SSF46955">
    <property type="entry name" value="Putative DNA-binding domain"/>
    <property type="match status" value="1"/>
</dbReference>
<gene>
    <name evidence="2" type="ORF">UFOVP314_60</name>
</gene>
<proteinExistence type="predicted"/>